<keyword evidence="2 11" id="KW-0813">Transport</keyword>
<feature type="signal peptide" evidence="13">
    <location>
        <begin position="1"/>
        <end position="30"/>
    </location>
</feature>
<keyword evidence="16" id="KW-0675">Receptor</keyword>
<keyword evidence="8 12" id="KW-0798">TonB box</keyword>
<evidence type="ECO:0000256" key="1">
    <source>
        <dbReference type="ARBA" id="ARBA00004571"/>
    </source>
</evidence>
<comment type="caution">
    <text evidence="16">The sequence shown here is derived from an EMBL/GenBank/DDBJ whole genome shotgun (WGS) entry which is preliminary data.</text>
</comment>
<organism evidence="16 17">
    <name type="scientific">Novosphingobium marinum</name>
    <dbReference type="NCBI Taxonomy" id="1514948"/>
    <lineage>
        <taxon>Bacteria</taxon>
        <taxon>Pseudomonadati</taxon>
        <taxon>Pseudomonadota</taxon>
        <taxon>Alphaproteobacteria</taxon>
        <taxon>Sphingomonadales</taxon>
        <taxon>Sphingomonadaceae</taxon>
        <taxon>Novosphingobium</taxon>
    </lineage>
</organism>
<keyword evidence="13" id="KW-0732">Signal</keyword>
<keyword evidence="4" id="KW-0410">Iron transport</keyword>
<dbReference type="SUPFAM" id="SSF56935">
    <property type="entry name" value="Porins"/>
    <property type="match status" value="1"/>
</dbReference>
<proteinExistence type="inferred from homology"/>
<protein>
    <submittedName>
        <fullName evidence="16">Iron complex outermembrane receptor protein</fullName>
    </submittedName>
</protein>
<evidence type="ECO:0000256" key="3">
    <source>
        <dbReference type="ARBA" id="ARBA00022452"/>
    </source>
</evidence>
<dbReference type="Gene3D" id="2.40.170.20">
    <property type="entry name" value="TonB-dependent receptor, beta-barrel domain"/>
    <property type="match status" value="1"/>
</dbReference>
<keyword evidence="5 11" id="KW-0812">Transmembrane</keyword>
<dbReference type="GO" id="GO:0009279">
    <property type="term" value="C:cell outer membrane"/>
    <property type="evidence" value="ECO:0007669"/>
    <property type="project" value="UniProtKB-SubCell"/>
</dbReference>
<keyword evidence="6" id="KW-0408">Iron</keyword>
<evidence type="ECO:0000256" key="8">
    <source>
        <dbReference type="ARBA" id="ARBA00023077"/>
    </source>
</evidence>
<comment type="subcellular location">
    <subcellularLocation>
        <location evidence="1 11">Cell outer membrane</location>
        <topology evidence="1 11">Multi-pass membrane protein</topology>
    </subcellularLocation>
</comment>
<evidence type="ECO:0000259" key="15">
    <source>
        <dbReference type="Pfam" id="PF07715"/>
    </source>
</evidence>
<dbReference type="Pfam" id="PF00593">
    <property type="entry name" value="TonB_dep_Rec_b-barrel"/>
    <property type="match status" value="1"/>
</dbReference>
<evidence type="ECO:0000313" key="16">
    <source>
        <dbReference type="EMBL" id="NYH95436.1"/>
    </source>
</evidence>
<feature type="chain" id="PRO_5031442283" evidence="13">
    <location>
        <begin position="31"/>
        <end position="804"/>
    </location>
</feature>
<evidence type="ECO:0000256" key="13">
    <source>
        <dbReference type="SAM" id="SignalP"/>
    </source>
</evidence>
<comment type="similarity">
    <text evidence="11 12">Belongs to the TonB-dependent receptor family.</text>
</comment>
<evidence type="ECO:0000313" key="17">
    <source>
        <dbReference type="Proteomes" id="UP000522081"/>
    </source>
</evidence>
<accession>A0A7Z0BSZ5</accession>
<evidence type="ECO:0000256" key="9">
    <source>
        <dbReference type="ARBA" id="ARBA00023136"/>
    </source>
</evidence>
<evidence type="ECO:0000256" key="7">
    <source>
        <dbReference type="ARBA" id="ARBA00023065"/>
    </source>
</evidence>
<evidence type="ECO:0000256" key="10">
    <source>
        <dbReference type="ARBA" id="ARBA00023237"/>
    </source>
</evidence>
<dbReference type="RefSeq" id="WP_179407286.1">
    <property type="nucleotide sequence ID" value="NZ_BMGF01000002.1"/>
</dbReference>
<dbReference type="Pfam" id="PF07715">
    <property type="entry name" value="Plug"/>
    <property type="match status" value="1"/>
</dbReference>
<evidence type="ECO:0000256" key="11">
    <source>
        <dbReference type="PROSITE-ProRule" id="PRU01360"/>
    </source>
</evidence>
<evidence type="ECO:0000256" key="5">
    <source>
        <dbReference type="ARBA" id="ARBA00022692"/>
    </source>
</evidence>
<dbReference type="InterPro" id="IPR036942">
    <property type="entry name" value="Beta-barrel_TonB_sf"/>
</dbReference>
<dbReference type="GO" id="GO:0006826">
    <property type="term" value="P:iron ion transport"/>
    <property type="evidence" value="ECO:0007669"/>
    <property type="project" value="UniProtKB-KW"/>
</dbReference>
<sequence>MKGNIFGTRAFVGGLLAGSAMLAYSGTAQAQDSADEQFSGLQTIVVTAQKREQNVQDTPISVTALSGETLAAQGIEEVADLKAVDPSLQIGEATGVVTTFIRGIGNPVTTAGNEASVPVYIDDVYFTRAAFAYFDLASIERIEILKGPQGTLFGRNASGGVINVVTADPDLSSPALKASLGYGNYQTMDATFYGNMPIGDSVAANLSVSYNDQNQGWGRNKGLIDPLNPSLGYSDDDEDYWKGRSFSARGKLLFDISDAIDLKLVGYYVNFRSSIGIYSRPFPGTLGGTPNPALQGFADNPFIPTPPQALPELGFYDVPLGGGQTPTQEMFDDVEGYGFSGRLDIELGFADLVSITAYRESDELYYSAGNYSPYDYAQYSLNIVDEQFSQEFQLKSPSTSAINWILGLYYLDAKGGFAPTTIEGPAVEFSGIQMIDINGQQDVKSYAAFGQITYPVTDRLNITAGLRYTIDEVTGNGFTDITFLPGVIDPNAPFTFRDQIFNAGNNCTGLLTEFFTGGAVPAAGICDGSGNPDYDRKFKKLTWRGAIDYDIADDVLAYASVSRGYKAGTFNTLPLDSPALQPEVVDAYEVGLKSELLDRLLRLNIALFWNDIENPQIQAQRNGLVFLRNAGSARTKGVEVDITAAPAPGLTLRAAASYLDAKFTDFNDCPTYTVIPSEGALVTTGTDCTGNRMPYTSKWKFAGGIDYLADIVGTGEARFTLNASYSTKFPWDADNVIYEPSRFLLDGSVAFTPEDYEHVTFRFWMKNITGKKYNINYYAQAGGSAYSSAPGAPRTYGGEIIFEF</sequence>
<evidence type="ECO:0000256" key="4">
    <source>
        <dbReference type="ARBA" id="ARBA00022496"/>
    </source>
</evidence>
<dbReference type="AlphaFoldDB" id="A0A7Z0BSZ5"/>
<dbReference type="EMBL" id="JACBZF010000002">
    <property type="protein sequence ID" value="NYH95436.1"/>
    <property type="molecule type" value="Genomic_DNA"/>
</dbReference>
<evidence type="ECO:0000256" key="12">
    <source>
        <dbReference type="RuleBase" id="RU003357"/>
    </source>
</evidence>
<dbReference type="InterPro" id="IPR012910">
    <property type="entry name" value="Plug_dom"/>
</dbReference>
<keyword evidence="17" id="KW-1185">Reference proteome</keyword>
<evidence type="ECO:0000259" key="14">
    <source>
        <dbReference type="Pfam" id="PF00593"/>
    </source>
</evidence>
<dbReference type="PROSITE" id="PS52016">
    <property type="entry name" value="TONB_DEPENDENT_REC_3"/>
    <property type="match status" value="1"/>
</dbReference>
<keyword evidence="9 11" id="KW-0472">Membrane</keyword>
<gene>
    <name evidence="16" type="ORF">FHS75_001755</name>
</gene>
<dbReference type="PANTHER" id="PTHR32552">
    <property type="entry name" value="FERRICHROME IRON RECEPTOR-RELATED"/>
    <property type="match status" value="1"/>
</dbReference>
<dbReference type="PANTHER" id="PTHR32552:SF81">
    <property type="entry name" value="TONB-DEPENDENT OUTER MEMBRANE RECEPTOR"/>
    <property type="match status" value="1"/>
</dbReference>
<keyword evidence="3 11" id="KW-1134">Transmembrane beta strand</keyword>
<keyword evidence="7" id="KW-0406">Ion transport</keyword>
<keyword evidence="10 11" id="KW-0998">Cell outer membrane</keyword>
<name>A0A7Z0BSZ5_9SPHN</name>
<feature type="domain" description="TonB-dependent receptor plug" evidence="15">
    <location>
        <begin position="55"/>
        <end position="161"/>
    </location>
</feature>
<dbReference type="Proteomes" id="UP000522081">
    <property type="component" value="Unassembled WGS sequence"/>
</dbReference>
<feature type="domain" description="TonB-dependent receptor-like beta-barrel" evidence="14">
    <location>
        <begin position="326"/>
        <end position="768"/>
    </location>
</feature>
<reference evidence="16 17" key="1">
    <citation type="submission" date="2020-07" db="EMBL/GenBank/DDBJ databases">
        <title>Genomic Encyclopedia of Type Strains, Phase IV (KMG-IV): sequencing the most valuable type-strain genomes for metagenomic binning, comparative biology and taxonomic classification.</title>
        <authorList>
            <person name="Goeker M."/>
        </authorList>
    </citation>
    <scope>NUCLEOTIDE SEQUENCE [LARGE SCALE GENOMIC DNA]</scope>
    <source>
        <strain evidence="16 17">DSM 29043</strain>
    </source>
</reference>
<dbReference type="InterPro" id="IPR000531">
    <property type="entry name" value="Beta-barrel_TonB"/>
</dbReference>
<evidence type="ECO:0000256" key="2">
    <source>
        <dbReference type="ARBA" id="ARBA00022448"/>
    </source>
</evidence>
<evidence type="ECO:0000256" key="6">
    <source>
        <dbReference type="ARBA" id="ARBA00023004"/>
    </source>
</evidence>
<dbReference type="InterPro" id="IPR039426">
    <property type="entry name" value="TonB-dep_rcpt-like"/>
</dbReference>